<dbReference type="Pfam" id="PF03078">
    <property type="entry name" value="ATHILA"/>
    <property type="match status" value="1"/>
</dbReference>
<evidence type="ECO:0000259" key="2">
    <source>
        <dbReference type="Pfam" id="PF03078"/>
    </source>
</evidence>
<organism evidence="3">
    <name type="scientific">Sesamum latifolium</name>
    <dbReference type="NCBI Taxonomy" id="2727402"/>
    <lineage>
        <taxon>Eukaryota</taxon>
        <taxon>Viridiplantae</taxon>
        <taxon>Streptophyta</taxon>
        <taxon>Embryophyta</taxon>
        <taxon>Tracheophyta</taxon>
        <taxon>Spermatophyta</taxon>
        <taxon>Magnoliopsida</taxon>
        <taxon>eudicotyledons</taxon>
        <taxon>Gunneridae</taxon>
        <taxon>Pentapetalae</taxon>
        <taxon>asterids</taxon>
        <taxon>lamiids</taxon>
        <taxon>Lamiales</taxon>
        <taxon>Pedaliaceae</taxon>
        <taxon>Sesamum</taxon>
    </lineage>
</organism>
<dbReference type="InterPro" id="IPR004312">
    <property type="entry name" value="ATHILA_Orf1_C"/>
</dbReference>
<feature type="region of interest" description="Disordered" evidence="1">
    <location>
        <begin position="187"/>
        <end position="223"/>
    </location>
</feature>
<name>A0AAW2TMD8_9LAMI</name>
<comment type="caution">
    <text evidence="3">The sequence shown here is derived from an EMBL/GenBank/DDBJ whole genome shotgun (WGS) entry which is preliminary data.</text>
</comment>
<dbReference type="AlphaFoldDB" id="A0AAW2TMD8"/>
<protein>
    <recommendedName>
        <fullName evidence="2">Arabidopsis retrotransposon Orf1 C-terminal domain-containing protein</fullName>
    </recommendedName>
</protein>
<sequence length="328" mass="36939">MDRQINLSLAEFNAIYNLPVRGEQRQPSAFKPEEFWHALTRQTSYDATRSKSSAIINPCFRYLHRVLAHTLFGRGDSEGVVRRSELFVMWAMVNDFSIDTGSLLARQFSKIANSNVGAIVLGGFGIPLQGLEEAKGKNRVDLATCQAMKMVARIGDHYHLILPEPQPPLPLPNPARLTIQIRDNWWLQAPPNGDEPDGRLDPPPPVSSPTARSSHGPRPHPSTVDTLQQILDQQQQLLDRQTQLQGTVDNMVQVVQRMHDWFVSPTIGSSRGPRPHPSTADTLHQILDQQQQLLDRQTQLQGTIDNMVQVLQCMHDWFVTQGHFPPPQ</sequence>
<evidence type="ECO:0000256" key="1">
    <source>
        <dbReference type="SAM" id="MobiDB-lite"/>
    </source>
</evidence>
<feature type="domain" description="Arabidopsis retrotransposon Orf1 C-terminal" evidence="2">
    <location>
        <begin position="3"/>
        <end position="87"/>
    </location>
</feature>
<evidence type="ECO:0000313" key="3">
    <source>
        <dbReference type="EMBL" id="KAL0405378.1"/>
    </source>
</evidence>
<gene>
    <name evidence="3" type="ORF">Slati_3851700</name>
</gene>
<accession>A0AAW2TMD8</accession>
<reference evidence="3" key="1">
    <citation type="submission" date="2020-06" db="EMBL/GenBank/DDBJ databases">
        <authorList>
            <person name="Li T."/>
            <person name="Hu X."/>
            <person name="Zhang T."/>
            <person name="Song X."/>
            <person name="Zhang H."/>
            <person name="Dai N."/>
            <person name="Sheng W."/>
            <person name="Hou X."/>
            <person name="Wei L."/>
        </authorList>
    </citation>
    <scope>NUCLEOTIDE SEQUENCE</scope>
    <source>
        <strain evidence="3">KEN1</strain>
        <tissue evidence="3">Leaf</tissue>
    </source>
</reference>
<dbReference type="EMBL" id="JACGWN010000014">
    <property type="protein sequence ID" value="KAL0405378.1"/>
    <property type="molecule type" value="Genomic_DNA"/>
</dbReference>
<proteinExistence type="predicted"/>
<reference evidence="3" key="2">
    <citation type="journal article" date="2024" name="Plant">
        <title>Genomic evolution and insights into agronomic trait innovations of Sesamum species.</title>
        <authorList>
            <person name="Miao H."/>
            <person name="Wang L."/>
            <person name="Qu L."/>
            <person name="Liu H."/>
            <person name="Sun Y."/>
            <person name="Le M."/>
            <person name="Wang Q."/>
            <person name="Wei S."/>
            <person name="Zheng Y."/>
            <person name="Lin W."/>
            <person name="Duan Y."/>
            <person name="Cao H."/>
            <person name="Xiong S."/>
            <person name="Wang X."/>
            <person name="Wei L."/>
            <person name="Li C."/>
            <person name="Ma Q."/>
            <person name="Ju M."/>
            <person name="Zhao R."/>
            <person name="Li G."/>
            <person name="Mu C."/>
            <person name="Tian Q."/>
            <person name="Mei H."/>
            <person name="Zhang T."/>
            <person name="Gao T."/>
            <person name="Zhang H."/>
        </authorList>
    </citation>
    <scope>NUCLEOTIDE SEQUENCE</scope>
    <source>
        <strain evidence="3">KEN1</strain>
    </source>
</reference>